<proteinExistence type="predicted"/>
<sequence length="37" mass="4355">MVQYYYSCSLLVLYILTDNKILYSWTAYPLFVDGGIK</sequence>
<reference evidence="1" key="2">
    <citation type="journal article" date="2015" name="Fish Shellfish Immunol.">
        <title>Early steps in the European eel (Anguilla anguilla)-Vibrio vulnificus interaction in the gills: Role of the RtxA13 toxin.</title>
        <authorList>
            <person name="Callol A."/>
            <person name="Pajuelo D."/>
            <person name="Ebbesson L."/>
            <person name="Teles M."/>
            <person name="MacKenzie S."/>
            <person name="Amaro C."/>
        </authorList>
    </citation>
    <scope>NUCLEOTIDE SEQUENCE</scope>
</reference>
<evidence type="ECO:0000313" key="1">
    <source>
        <dbReference type="EMBL" id="JAH64035.1"/>
    </source>
</evidence>
<accession>A0A0E9UFL9</accession>
<name>A0A0E9UFL9_ANGAN</name>
<protein>
    <submittedName>
        <fullName evidence="1">Uncharacterized protein</fullName>
    </submittedName>
</protein>
<reference evidence="1" key="1">
    <citation type="submission" date="2014-11" db="EMBL/GenBank/DDBJ databases">
        <authorList>
            <person name="Amaro Gonzalez C."/>
        </authorList>
    </citation>
    <scope>NUCLEOTIDE SEQUENCE</scope>
</reference>
<organism evidence="1">
    <name type="scientific">Anguilla anguilla</name>
    <name type="common">European freshwater eel</name>
    <name type="synonym">Muraena anguilla</name>
    <dbReference type="NCBI Taxonomy" id="7936"/>
    <lineage>
        <taxon>Eukaryota</taxon>
        <taxon>Metazoa</taxon>
        <taxon>Chordata</taxon>
        <taxon>Craniata</taxon>
        <taxon>Vertebrata</taxon>
        <taxon>Euteleostomi</taxon>
        <taxon>Actinopterygii</taxon>
        <taxon>Neopterygii</taxon>
        <taxon>Teleostei</taxon>
        <taxon>Anguilliformes</taxon>
        <taxon>Anguillidae</taxon>
        <taxon>Anguilla</taxon>
    </lineage>
</organism>
<dbReference type="AlphaFoldDB" id="A0A0E9UFL9"/>
<dbReference type="EMBL" id="GBXM01044542">
    <property type="protein sequence ID" value="JAH64035.1"/>
    <property type="molecule type" value="Transcribed_RNA"/>
</dbReference>